<evidence type="ECO:0000313" key="2">
    <source>
        <dbReference type="EMBL" id="MFD2461717.1"/>
    </source>
</evidence>
<dbReference type="Pfam" id="PF11239">
    <property type="entry name" value="DUF3040"/>
    <property type="match status" value="1"/>
</dbReference>
<keyword evidence="1" id="KW-0472">Membrane</keyword>
<proteinExistence type="predicted"/>
<dbReference type="RefSeq" id="WP_345390465.1">
    <property type="nucleotide sequence ID" value="NZ_BAABHG010000004.1"/>
</dbReference>
<evidence type="ECO:0000313" key="3">
    <source>
        <dbReference type="Proteomes" id="UP001597419"/>
    </source>
</evidence>
<feature type="transmembrane region" description="Helical" evidence="1">
    <location>
        <begin position="35"/>
        <end position="62"/>
    </location>
</feature>
<organism evidence="2 3">
    <name type="scientific">Amycolatopsis samaneae</name>
    <dbReference type="NCBI Taxonomy" id="664691"/>
    <lineage>
        <taxon>Bacteria</taxon>
        <taxon>Bacillati</taxon>
        <taxon>Actinomycetota</taxon>
        <taxon>Actinomycetes</taxon>
        <taxon>Pseudonocardiales</taxon>
        <taxon>Pseudonocardiaceae</taxon>
        <taxon>Amycolatopsis</taxon>
    </lineage>
</organism>
<feature type="transmembrane region" description="Helical" evidence="1">
    <location>
        <begin position="68"/>
        <end position="89"/>
    </location>
</feature>
<sequence length="96" mass="10528">MALHDYEQRKLDEIEKHLVEENPRMARRFAEFRPFHLVTLVAAGLGLIALLAVGLVVMVIGVQLTTPGLIILGALLTAAVPAAVAWYLLRRAKSAK</sequence>
<keyword evidence="1" id="KW-1133">Transmembrane helix</keyword>
<accession>A0ABW5GLS1</accession>
<gene>
    <name evidence="2" type="ORF">ACFSYJ_24130</name>
</gene>
<keyword evidence="1" id="KW-0812">Transmembrane</keyword>
<dbReference type="InterPro" id="IPR021401">
    <property type="entry name" value="DUF3040"/>
</dbReference>
<evidence type="ECO:0000256" key="1">
    <source>
        <dbReference type="SAM" id="Phobius"/>
    </source>
</evidence>
<reference evidence="3" key="1">
    <citation type="journal article" date="2019" name="Int. J. Syst. Evol. Microbiol.">
        <title>The Global Catalogue of Microorganisms (GCM) 10K type strain sequencing project: providing services to taxonomists for standard genome sequencing and annotation.</title>
        <authorList>
            <consortium name="The Broad Institute Genomics Platform"/>
            <consortium name="The Broad Institute Genome Sequencing Center for Infectious Disease"/>
            <person name="Wu L."/>
            <person name="Ma J."/>
        </authorList>
    </citation>
    <scope>NUCLEOTIDE SEQUENCE [LARGE SCALE GENOMIC DNA]</scope>
    <source>
        <strain evidence="3">CGMCC 4.7643</strain>
    </source>
</reference>
<protein>
    <submittedName>
        <fullName evidence="2">DUF3040 domain-containing protein</fullName>
    </submittedName>
</protein>
<name>A0ABW5GLS1_9PSEU</name>
<keyword evidence="3" id="KW-1185">Reference proteome</keyword>
<comment type="caution">
    <text evidence="2">The sequence shown here is derived from an EMBL/GenBank/DDBJ whole genome shotgun (WGS) entry which is preliminary data.</text>
</comment>
<dbReference type="EMBL" id="JBHUKU010000014">
    <property type="protein sequence ID" value="MFD2461717.1"/>
    <property type="molecule type" value="Genomic_DNA"/>
</dbReference>
<dbReference type="Proteomes" id="UP001597419">
    <property type="component" value="Unassembled WGS sequence"/>
</dbReference>